<dbReference type="AlphaFoldDB" id="F6BBW8"/>
<dbReference type="KEGG" id="mig:Metig_1716"/>
<accession>F6BBW8</accession>
<dbReference type="EMBL" id="CP002737">
    <property type="protein sequence ID" value="AEF97248.1"/>
    <property type="molecule type" value="Genomic_DNA"/>
</dbReference>
<evidence type="ECO:0000313" key="2">
    <source>
        <dbReference type="Proteomes" id="UP000009227"/>
    </source>
</evidence>
<dbReference type="InterPro" id="IPR009181">
    <property type="entry name" value="Methan_mark_8"/>
</dbReference>
<dbReference type="NCBIfam" id="TIGR03275">
    <property type="entry name" value="methan_mark_8"/>
    <property type="match status" value="1"/>
</dbReference>
<dbReference type="RefSeq" id="WP_013799837.1">
    <property type="nucleotide sequence ID" value="NC_015562.1"/>
</dbReference>
<protein>
    <submittedName>
        <fullName evidence="1">Methanogenesis marker protein 8</fullName>
    </submittedName>
</protein>
<dbReference type="STRING" id="880724.Metig_1716"/>
<gene>
    <name evidence="1" type="ordered locus">Metig_1716</name>
</gene>
<dbReference type="PIRSF" id="PIRSF004929">
    <property type="entry name" value="UCP004929"/>
    <property type="match status" value="1"/>
</dbReference>
<sequence>MEDIHIMEALGKAKVVVKNGKVVDVGEPKIKYCPLFDKHRGIKEIDKESIRKNIEFRIKDFGLFTENRIVEVEDCIVGFGTSEIFMTALRRGLLDAVVIVADCAGTVITNNPKLVQGLCGRISGIVKTSPIPKVIERIEKAGGYVLDPKTAEINQIKGVEKAIELGYKRIGVSLTNLEDAIKCKSLENEEIKIITFGVHTTGIDENPEELTKYFDLITACASKMVREGLKGKIKAQIGVSVPIFALSQIGKELLLERAKDVEKPILINVEDLPCLKGRQPDPLI</sequence>
<organism evidence="2">
    <name type="scientific">Methanotorris igneus (strain DSM 5666 / JCM 11834 / Kol 5)</name>
    <dbReference type="NCBI Taxonomy" id="880724"/>
    <lineage>
        <taxon>Archaea</taxon>
        <taxon>Methanobacteriati</taxon>
        <taxon>Methanobacteriota</taxon>
        <taxon>Methanomada group</taxon>
        <taxon>Methanococci</taxon>
        <taxon>Methanococcales</taxon>
        <taxon>Methanocaldococcaceae</taxon>
        <taxon>Methanotorris</taxon>
    </lineage>
</organism>
<dbReference type="HOGENOM" id="CLU_982163_0_0_2"/>
<dbReference type="GeneID" id="10644590"/>
<dbReference type="Pfam" id="PF09872">
    <property type="entry name" value="DUF2099"/>
    <property type="match status" value="1"/>
</dbReference>
<name>F6BBW8_METIK</name>
<keyword evidence="2" id="KW-1185">Reference proteome</keyword>
<proteinExistence type="predicted"/>
<dbReference type="OrthoDB" id="358516at2157"/>
<evidence type="ECO:0000313" key="1">
    <source>
        <dbReference type="EMBL" id="AEF97248.1"/>
    </source>
</evidence>
<dbReference type="Proteomes" id="UP000009227">
    <property type="component" value="Chromosome"/>
</dbReference>
<reference evidence="1 2" key="1">
    <citation type="submission" date="2011-05" db="EMBL/GenBank/DDBJ databases">
        <title>Complete sequence of Methanotorris igneus Kol 5.</title>
        <authorList>
            <consortium name="US DOE Joint Genome Institute"/>
            <person name="Lucas S."/>
            <person name="Han J."/>
            <person name="Lapidus A."/>
            <person name="Cheng J.-F."/>
            <person name="Goodwin L."/>
            <person name="Pitluck S."/>
            <person name="Peters L."/>
            <person name="Mikhailova N."/>
            <person name="Chertkov O."/>
            <person name="Han C."/>
            <person name="Tapia R."/>
            <person name="Land M."/>
            <person name="Hauser L."/>
            <person name="Kyrpides N."/>
            <person name="Ivanova N."/>
            <person name="Pagani I."/>
            <person name="Sieprawska-Lupa M."/>
            <person name="Whitman W."/>
            <person name="Woyke T."/>
        </authorList>
    </citation>
    <scope>NUCLEOTIDE SEQUENCE [LARGE SCALE GENOMIC DNA]</scope>
    <source>
        <strain evidence="2">DSM 5666 / JCM 11834 / Kol 5</strain>
    </source>
</reference>